<evidence type="ECO:0008006" key="2">
    <source>
        <dbReference type="Google" id="ProtNLM"/>
    </source>
</evidence>
<protein>
    <recommendedName>
        <fullName evidence="2">AB hydrolase-1 domain-containing protein</fullName>
    </recommendedName>
</protein>
<comment type="caution">
    <text evidence="1">The sequence shown here is derived from an EMBL/GenBank/DDBJ whole genome shotgun (WGS) entry which is preliminary data.</text>
</comment>
<evidence type="ECO:0000313" key="1">
    <source>
        <dbReference type="EMBL" id="MPM08317.1"/>
    </source>
</evidence>
<accession>A0A644WX95</accession>
<sequence>MLGHSWGGFIGSLAAQKRPELYHAFIAAHPHINSTENDTIGYHMILEGAKARGDMKTVEKLISIGEPPYEYVDEEGMPRGDGDAYYAVLSRLYSYSPSAPSDSNFRSEKLFLAPQHTLISRINLVKGVIRGVKEVYPQIRHRSLEDEALEFDIPLIVVNANYDYSCVASITERWFSKASAPSKHHLWLENSGHNGIYTEAEDFIDFMREEVLPLKNQ</sequence>
<gene>
    <name evidence="1" type="ORF">SDC9_54629</name>
</gene>
<reference evidence="1" key="1">
    <citation type="submission" date="2019-08" db="EMBL/GenBank/DDBJ databases">
        <authorList>
            <person name="Kucharzyk K."/>
            <person name="Murdoch R.W."/>
            <person name="Higgins S."/>
            <person name="Loffler F."/>
        </authorList>
    </citation>
    <scope>NUCLEOTIDE SEQUENCE</scope>
</reference>
<dbReference type="InterPro" id="IPR029058">
    <property type="entry name" value="AB_hydrolase_fold"/>
</dbReference>
<dbReference type="Gene3D" id="3.40.50.1820">
    <property type="entry name" value="alpha/beta hydrolase"/>
    <property type="match status" value="1"/>
</dbReference>
<name>A0A644WX95_9ZZZZ</name>
<dbReference type="SUPFAM" id="SSF53474">
    <property type="entry name" value="alpha/beta-Hydrolases"/>
    <property type="match status" value="1"/>
</dbReference>
<proteinExistence type="predicted"/>
<organism evidence="1">
    <name type="scientific">bioreactor metagenome</name>
    <dbReference type="NCBI Taxonomy" id="1076179"/>
    <lineage>
        <taxon>unclassified sequences</taxon>
        <taxon>metagenomes</taxon>
        <taxon>ecological metagenomes</taxon>
    </lineage>
</organism>
<dbReference type="AlphaFoldDB" id="A0A644WX95"/>
<dbReference type="EMBL" id="VSSQ01001437">
    <property type="protein sequence ID" value="MPM08317.1"/>
    <property type="molecule type" value="Genomic_DNA"/>
</dbReference>